<dbReference type="eggNOG" id="KOG4609">
    <property type="taxonomic scope" value="Eukaryota"/>
</dbReference>
<dbReference type="InterPro" id="IPR051021">
    <property type="entry name" value="Mito_Ser/Thr_phosphatase"/>
</dbReference>
<evidence type="ECO:0000256" key="3">
    <source>
        <dbReference type="ARBA" id="ARBA00039765"/>
    </source>
</evidence>
<dbReference type="OMA" id="QLPLFAW"/>
<dbReference type="STRING" id="559515.M4BBP3"/>
<dbReference type="SUPFAM" id="SSF53254">
    <property type="entry name" value="Phosphoglycerate mutase-like"/>
    <property type="match status" value="1"/>
</dbReference>
<dbReference type="GO" id="GO:0005739">
    <property type="term" value="C:mitochondrion"/>
    <property type="evidence" value="ECO:0007669"/>
    <property type="project" value="TreeGrafter"/>
</dbReference>
<dbReference type="GO" id="GO:0090141">
    <property type="term" value="P:positive regulation of mitochondrial fission"/>
    <property type="evidence" value="ECO:0007669"/>
    <property type="project" value="TreeGrafter"/>
</dbReference>
<dbReference type="Gene3D" id="3.40.50.1240">
    <property type="entry name" value="Phosphoglycerate mutase-like"/>
    <property type="match status" value="1"/>
</dbReference>
<reference evidence="6" key="1">
    <citation type="journal article" date="2010" name="Science">
        <title>Signatures of adaptation to obligate biotrophy in the Hyaloperonospora arabidopsidis genome.</title>
        <authorList>
            <person name="Baxter L."/>
            <person name="Tripathy S."/>
            <person name="Ishaque N."/>
            <person name="Boot N."/>
            <person name="Cabral A."/>
            <person name="Kemen E."/>
            <person name="Thines M."/>
            <person name="Ah-Fong A."/>
            <person name="Anderson R."/>
            <person name="Badejoko W."/>
            <person name="Bittner-Eddy P."/>
            <person name="Boore J.L."/>
            <person name="Chibucos M.C."/>
            <person name="Coates M."/>
            <person name="Dehal P."/>
            <person name="Delehaunty K."/>
            <person name="Dong S."/>
            <person name="Downton P."/>
            <person name="Dumas B."/>
            <person name="Fabro G."/>
            <person name="Fronick C."/>
            <person name="Fuerstenberg S.I."/>
            <person name="Fulton L."/>
            <person name="Gaulin E."/>
            <person name="Govers F."/>
            <person name="Hughes L."/>
            <person name="Humphray S."/>
            <person name="Jiang R.H."/>
            <person name="Judelson H."/>
            <person name="Kamoun S."/>
            <person name="Kyung K."/>
            <person name="Meijer H."/>
            <person name="Minx P."/>
            <person name="Morris P."/>
            <person name="Nelson J."/>
            <person name="Phuntumart V."/>
            <person name="Qutob D."/>
            <person name="Rehmany A."/>
            <person name="Rougon-Cardoso A."/>
            <person name="Ryden P."/>
            <person name="Torto-Alalibo T."/>
            <person name="Studholme D."/>
            <person name="Wang Y."/>
            <person name="Win J."/>
            <person name="Wood J."/>
            <person name="Clifton S.W."/>
            <person name="Rogers J."/>
            <person name="Van den Ackerveken G."/>
            <person name="Jones J.D."/>
            <person name="McDowell J.M."/>
            <person name="Beynon J."/>
            <person name="Tyler B.M."/>
        </authorList>
    </citation>
    <scope>NUCLEOTIDE SEQUENCE [LARGE SCALE GENOMIC DNA]</scope>
    <source>
        <strain evidence="6">Emoy2</strain>
    </source>
</reference>
<accession>M4BBP3</accession>
<dbReference type="PANTHER" id="PTHR20935:SF0">
    <property type="entry name" value="SERINE_THREONINE-PROTEIN PHOSPHATASE PGAM5, MITOCHONDRIAL"/>
    <property type="match status" value="1"/>
</dbReference>
<dbReference type="Proteomes" id="UP000011713">
    <property type="component" value="Unassembled WGS sequence"/>
</dbReference>
<evidence type="ECO:0000313" key="6">
    <source>
        <dbReference type="Proteomes" id="UP000011713"/>
    </source>
</evidence>
<dbReference type="AlphaFoldDB" id="M4BBP3"/>
<sequence>MDWVTAIAIAADAHIVKPPTELSLVDQSRTTHILLVRHGHYASSQTPATDMQGSLTELGLEQTRATGTFLHNYLAERMVLKRLSKVSVYHSGIRRAVETAKRIEDAFPEGSLQLVESKLFREAWPGNPLPTGKRQQLTRERLDNMASDCARLKVAYRIMFRHLIPQDLEAEERELSEEDQKRYGNTFGVYSTQTRANDRFRIVVCHANTIRWFVCKALGVDPDGTWGRMRCNHCGITAMEVDSVGNLQLSYMNQVGHLKTTELSDV</sequence>
<name>M4BBP3_HYAAE</name>
<dbReference type="CDD" id="cd07067">
    <property type="entry name" value="HP_PGM_like"/>
    <property type="match status" value="1"/>
</dbReference>
<reference evidence="5" key="2">
    <citation type="submission" date="2015-06" db="UniProtKB">
        <authorList>
            <consortium name="EnsemblProtists"/>
        </authorList>
    </citation>
    <scope>IDENTIFICATION</scope>
    <source>
        <strain evidence="5">Emoy2</strain>
    </source>
</reference>
<dbReference type="Pfam" id="PF00300">
    <property type="entry name" value="His_Phos_1"/>
    <property type="match status" value="1"/>
</dbReference>
<evidence type="ECO:0000256" key="1">
    <source>
        <dbReference type="ARBA" id="ARBA00006717"/>
    </source>
</evidence>
<dbReference type="FunCoup" id="M4BBP3">
    <property type="interactions" value="182"/>
</dbReference>
<dbReference type="HOGENOM" id="CLU_1158364_0_0_1"/>
<dbReference type="PANTHER" id="PTHR20935">
    <property type="entry name" value="PHOSPHOGLYCERATE MUTASE-RELATED"/>
    <property type="match status" value="1"/>
</dbReference>
<evidence type="ECO:0000313" key="5">
    <source>
        <dbReference type="EnsemblProtists" id="HpaP803706"/>
    </source>
</evidence>
<keyword evidence="2" id="KW-0378">Hydrolase</keyword>
<organism evidence="5 6">
    <name type="scientific">Hyaloperonospora arabidopsidis (strain Emoy2)</name>
    <name type="common">Downy mildew agent</name>
    <name type="synonym">Peronospora arabidopsidis</name>
    <dbReference type="NCBI Taxonomy" id="559515"/>
    <lineage>
        <taxon>Eukaryota</taxon>
        <taxon>Sar</taxon>
        <taxon>Stramenopiles</taxon>
        <taxon>Oomycota</taxon>
        <taxon>Peronosporomycetes</taxon>
        <taxon>Peronosporales</taxon>
        <taxon>Peronosporaceae</taxon>
        <taxon>Hyaloperonospora</taxon>
    </lineage>
</organism>
<dbReference type="InParanoid" id="M4BBP3"/>
<dbReference type="InterPro" id="IPR013078">
    <property type="entry name" value="His_Pase_superF_clade-1"/>
</dbReference>
<proteinExistence type="inferred from homology"/>
<dbReference type="EnsemblProtists" id="HpaT803706">
    <property type="protein sequence ID" value="HpaP803706"/>
    <property type="gene ID" value="HpaG803706"/>
</dbReference>
<dbReference type="GO" id="GO:0004722">
    <property type="term" value="F:protein serine/threonine phosphatase activity"/>
    <property type="evidence" value="ECO:0007669"/>
    <property type="project" value="TreeGrafter"/>
</dbReference>
<protein>
    <recommendedName>
        <fullName evidence="3">Serine/threonine-protein phosphatase PGAM5, mitochondrial</fullName>
    </recommendedName>
    <alternativeName>
        <fullName evidence="4">Serine/threonine-protein phosphatase Pgam5, mitochondrial</fullName>
    </alternativeName>
</protein>
<keyword evidence="6" id="KW-1185">Reference proteome</keyword>
<comment type="similarity">
    <text evidence="1">Belongs to the phosphoglycerate mutase family. BPG-dependent PGAM subfamily.</text>
</comment>
<evidence type="ECO:0000256" key="2">
    <source>
        <dbReference type="ARBA" id="ARBA00022801"/>
    </source>
</evidence>
<dbReference type="EMBL" id="JH598105">
    <property type="status" value="NOT_ANNOTATED_CDS"/>
    <property type="molecule type" value="Genomic_DNA"/>
</dbReference>
<dbReference type="VEuPathDB" id="FungiDB:HpaG803706"/>
<dbReference type="InterPro" id="IPR029033">
    <property type="entry name" value="His_PPase_superfam"/>
</dbReference>
<evidence type="ECO:0000256" key="4">
    <source>
        <dbReference type="ARBA" id="ARBA00040722"/>
    </source>
</evidence>
<dbReference type="SMART" id="SM00855">
    <property type="entry name" value="PGAM"/>
    <property type="match status" value="1"/>
</dbReference>